<evidence type="ECO:0000256" key="1">
    <source>
        <dbReference type="SAM" id="Phobius"/>
    </source>
</evidence>
<name>A0A085LQS5_9BILA</name>
<dbReference type="Proteomes" id="UP000030758">
    <property type="component" value="Unassembled WGS sequence"/>
</dbReference>
<keyword evidence="4" id="KW-1185">Reference proteome</keyword>
<keyword evidence="1" id="KW-1133">Transmembrane helix</keyword>
<accession>A0A085LQS5</accession>
<dbReference type="AlphaFoldDB" id="A0A085LQS5"/>
<proteinExistence type="predicted"/>
<organism evidence="2 4">
    <name type="scientific">Trichuris suis</name>
    <name type="common">pig whipworm</name>
    <dbReference type="NCBI Taxonomy" id="68888"/>
    <lineage>
        <taxon>Eukaryota</taxon>
        <taxon>Metazoa</taxon>
        <taxon>Ecdysozoa</taxon>
        <taxon>Nematoda</taxon>
        <taxon>Enoplea</taxon>
        <taxon>Dorylaimia</taxon>
        <taxon>Trichinellida</taxon>
        <taxon>Trichuridae</taxon>
        <taxon>Trichuris</taxon>
    </lineage>
</organism>
<evidence type="ECO:0000313" key="3">
    <source>
        <dbReference type="EMBL" id="KFD62142.1"/>
    </source>
</evidence>
<keyword evidence="1" id="KW-0472">Membrane</keyword>
<dbReference type="Proteomes" id="UP000030764">
    <property type="component" value="Unassembled WGS sequence"/>
</dbReference>
<keyword evidence="1" id="KW-0812">Transmembrane</keyword>
<gene>
    <name evidence="2" type="ORF">M513_11831</name>
    <name evidence="3" type="ORF">M514_11831</name>
</gene>
<protein>
    <submittedName>
        <fullName evidence="2">Uncharacterized protein</fullName>
    </submittedName>
</protein>
<feature type="transmembrane region" description="Helical" evidence="1">
    <location>
        <begin position="68"/>
        <end position="87"/>
    </location>
</feature>
<dbReference type="EMBL" id="KL363332">
    <property type="protein sequence ID" value="KFD47321.1"/>
    <property type="molecule type" value="Genomic_DNA"/>
</dbReference>
<evidence type="ECO:0000313" key="2">
    <source>
        <dbReference type="EMBL" id="KFD47321.1"/>
    </source>
</evidence>
<reference evidence="2 4" key="1">
    <citation type="journal article" date="2014" name="Nat. Genet.">
        <title>Genome and transcriptome of the porcine whipworm Trichuris suis.</title>
        <authorList>
            <person name="Jex A.R."/>
            <person name="Nejsum P."/>
            <person name="Schwarz E.M."/>
            <person name="Hu L."/>
            <person name="Young N.D."/>
            <person name="Hall R.S."/>
            <person name="Korhonen P.K."/>
            <person name="Liao S."/>
            <person name="Thamsborg S."/>
            <person name="Xia J."/>
            <person name="Xu P."/>
            <person name="Wang S."/>
            <person name="Scheerlinck J.P."/>
            <person name="Hofmann A."/>
            <person name="Sternberg P.W."/>
            <person name="Wang J."/>
            <person name="Gasser R.B."/>
        </authorList>
    </citation>
    <scope>NUCLEOTIDE SEQUENCE [LARGE SCALE GENOMIC DNA]</scope>
    <source>
        <strain evidence="3">DCEP-RM93F</strain>
        <strain evidence="2">DCEP-RM93M</strain>
    </source>
</reference>
<dbReference type="EMBL" id="KL367601">
    <property type="protein sequence ID" value="KFD62142.1"/>
    <property type="molecule type" value="Genomic_DNA"/>
</dbReference>
<evidence type="ECO:0000313" key="4">
    <source>
        <dbReference type="Proteomes" id="UP000030764"/>
    </source>
</evidence>
<sequence length="88" mass="9949">MEKALKASAVAEHIAQCKDTFQAKIVCYESNLRRIKEALYITYNTTFNRDLGENDDFFARCAIYERNACLFSLSVTLALFALLVGCIV</sequence>